<evidence type="ECO:0000256" key="3">
    <source>
        <dbReference type="ARBA" id="ARBA00006564"/>
    </source>
</evidence>
<evidence type="ECO:0000256" key="2">
    <source>
        <dbReference type="ARBA" id="ARBA00004286"/>
    </source>
</evidence>
<keyword evidence="6" id="KW-0539">Nucleus</keyword>
<dbReference type="CDD" id="cd22912">
    <property type="entry name" value="HFD_H4"/>
    <property type="match status" value="1"/>
</dbReference>
<dbReference type="RefSeq" id="XP_025575245.1">
    <property type="nucleotide sequence ID" value="XM_025721482.1"/>
</dbReference>
<dbReference type="VEuPathDB" id="FungiDB:BO80DRAFT_445233"/>
<dbReference type="STRING" id="1448316.A0A395H242"/>
<evidence type="ECO:0008006" key="11">
    <source>
        <dbReference type="Google" id="ProtNLM"/>
    </source>
</evidence>
<evidence type="ECO:0000256" key="8">
    <source>
        <dbReference type="SAM" id="MobiDB-lite"/>
    </source>
</evidence>
<comment type="subcellular location">
    <subcellularLocation>
        <location evidence="2">Chromosome</location>
    </subcellularLocation>
    <subcellularLocation>
        <location evidence="1">Nucleus</location>
    </subcellularLocation>
</comment>
<accession>A0A395H242</accession>
<proteinExistence type="inferred from homology"/>
<dbReference type="GO" id="GO:0005634">
    <property type="term" value="C:nucleus"/>
    <property type="evidence" value="ECO:0007669"/>
    <property type="project" value="UniProtKB-SubCell"/>
</dbReference>
<organism evidence="9 10">
    <name type="scientific">Aspergillus ibericus CBS 121593</name>
    <dbReference type="NCBI Taxonomy" id="1448316"/>
    <lineage>
        <taxon>Eukaryota</taxon>
        <taxon>Fungi</taxon>
        <taxon>Dikarya</taxon>
        <taxon>Ascomycota</taxon>
        <taxon>Pezizomycotina</taxon>
        <taxon>Eurotiomycetes</taxon>
        <taxon>Eurotiomycetidae</taxon>
        <taxon>Eurotiales</taxon>
        <taxon>Aspergillaceae</taxon>
        <taxon>Aspergillus</taxon>
        <taxon>Aspergillus subgen. Circumdati</taxon>
    </lineage>
</organism>
<dbReference type="GO" id="GO:0000786">
    <property type="term" value="C:nucleosome"/>
    <property type="evidence" value="ECO:0007669"/>
    <property type="project" value="UniProtKB-KW"/>
</dbReference>
<dbReference type="GO" id="GO:0030527">
    <property type="term" value="F:structural constituent of chromatin"/>
    <property type="evidence" value="ECO:0007669"/>
    <property type="project" value="InterPro"/>
</dbReference>
<dbReference type="EMBL" id="KZ824438">
    <property type="protein sequence ID" value="RAL00918.1"/>
    <property type="molecule type" value="Genomic_DNA"/>
</dbReference>
<sequence length="168" mass="18905">MDPKLVTDKRGRRFLPKKRYRYNLPGRSPSSNNTNRPRATAKPCVTTSMESVSFQPVPRVSVLTTLSPSSPGYSVCASFHARFNRSNQHLIVKCSRLARRGGVIRISAGVYAEVRVAIKARLTEILRQVVHIMDSSTTPRHERKVVTTRDVVFALNRMGQTIYGFDTT</sequence>
<keyword evidence="7" id="KW-0544">Nucleosome core</keyword>
<dbReference type="GeneID" id="37226347"/>
<evidence type="ECO:0000313" key="10">
    <source>
        <dbReference type="Proteomes" id="UP000249402"/>
    </source>
</evidence>
<evidence type="ECO:0000256" key="5">
    <source>
        <dbReference type="ARBA" id="ARBA00023125"/>
    </source>
</evidence>
<feature type="compositionally biased region" description="Basic residues" evidence="8">
    <location>
        <begin position="10"/>
        <end position="21"/>
    </location>
</feature>
<dbReference type="PANTHER" id="PTHR10484">
    <property type="entry name" value="HISTONE H4"/>
    <property type="match status" value="1"/>
</dbReference>
<keyword evidence="4" id="KW-0158">Chromosome</keyword>
<dbReference type="GO" id="GO:0046982">
    <property type="term" value="F:protein heterodimerization activity"/>
    <property type="evidence" value="ECO:0007669"/>
    <property type="project" value="InterPro"/>
</dbReference>
<dbReference type="InterPro" id="IPR001951">
    <property type="entry name" value="Histone_H4"/>
</dbReference>
<feature type="region of interest" description="Disordered" evidence="8">
    <location>
        <begin position="1"/>
        <end position="42"/>
    </location>
</feature>
<gene>
    <name evidence="9" type="ORF">BO80DRAFT_445233</name>
</gene>
<dbReference type="AlphaFoldDB" id="A0A395H242"/>
<protein>
    <recommendedName>
        <fullName evidence="11">Histone H4</fullName>
    </recommendedName>
</protein>
<feature type="compositionally biased region" description="Polar residues" evidence="8">
    <location>
        <begin position="28"/>
        <end position="37"/>
    </location>
</feature>
<reference evidence="9 10" key="1">
    <citation type="submission" date="2018-02" db="EMBL/GenBank/DDBJ databases">
        <title>The genomes of Aspergillus section Nigri reveals drivers in fungal speciation.</title>
        <authorList>
            <consortium name="DOE Joint Genome Institute"/>
            <person name="Vesth T.C."/>
            <person name="Nybo J."/>
            <person name="Theobald S."/>
            <person name="Brandl J."/>
            <person name="Frisvad J.C."/>
            <person name="Nielsen K.F."/>
            <person name="Lyhne E.K."/>
            <person name="Kogle M.E."/>
            <person name="Kuo A."/>
            <person name="Riley R."/>
            <person name="Clum A."/>
            <person name="Nolan M."/>
            <person name="Lipzen A."/>
            <person name="Salamov A."/>
            <person name="Henrissat B."/>
            <person name="Wiebenga A."/>
            <person name="De vries R.P."/>
            <person name="Grigoriev I.V."/>
            <person name="Mortensen U.H."/>
            <person name="Andersen M.R."/>
            <person name="Baker S.E."/>
        </authorList>
    </citation>
    <scope>NUCLEOTIDE SEQUENCE [LARGE SCALE GENOMIC DNA]</scope>
    <source>
        <strain evidence="9 10">CBS 121593</strain>
    </source>
</reference>
<dbReference type="Gene3D" id="1.10.20.10">
    <property type="entry name" value="Histone, subunit A"/>
    <property type="match status" value="1"/>
</dbReference>
<dbReference type="OrthoDB" id="4341621at2759"/>
<keyword evidence="5" id="KW-0238">DNA-binding</keyword>
<keyword evidence="10" id="KW-1185">Reference proteome</keyword>
<comment type="similarity">
    <text evidence="3">Belongs to the histone H4 family.</text>
</comment>
<evidence type="ECO:0000256" key="7">
    <source>
        <dbReference type="ARBA" id="ARBA00023269"/>
    </source>
</evidence>
<dbReference type="SUPFAM" id="SSF47113">
    <property type="entry name" value="Histone-fold"/>
    <property type="match status" value="1"/>
</dbReference>
<evidence type="ECO:0000256" key="6">
    <source>
        <dbReference type="ARBA" id="ARBA00023242"/>
    </source>
</evidence>
<evidence type="ECO:0000256" key="4">
    <source>
        <dbReference type="ARBA" id="ARBA00022454"/>
    </source>
</evidence>
<dbReference type="InterPro" id="IPR009072">
    <property type="entry name" value="Histone-fold"/>
</dbReference>
<evidence type="ECO:0000313" key="9">
    <source>
        <dbReference type="EMBL" id="RAL00918.1"/>
    </source>
</evidence>
<dbReference type="GO" id="GO:0003677">
    <property type="term" value="F:DNA binding"/>
    <property type="evidence" value="ECO:0007669"/>
    <property type="project" value="UniProtKB-KW"/>
</dbReference>
<evidence type="ECO:0000256" key="1">
    <source>
        <dbReference type="ARBA" id="ARBA00004123"/>
    </source>
</evidence>
<name>A0A395H242_9EURO</name>
<dbReference type="Proteomes" id="UP000249402">
    <property type="component" value="Unassembled WGS sequence"/>
</dbReference>